<dbReference type="GO" id="GO:1990904">
    <property type="term" value="C:ribonucleoprotein complex"/>
    <property type="evidence" value="ECO:0007669"/>
    <property type="project" value="UniProtKB-KW"/>
</dbReference>
<keyword evidence="4" id="KW-0175">Coiled coil</keyword>
<dbReference type="SUPFAM" id="SSF55658">
    <property type="entry name" value="L9 N-domain-like"/>
    <property type="match status" value="1"/>
</dbReference>
<keyword evidence="2" id="KW-0689">Ribosomal protein</keyword>
<comment type="similarity">
    <text evidence="1">Belongs to the bacterial ribosomal protein bL9 family.</text>
</comment>
<gene>
    <name evidence="7" type="ORF">ASCRUDRAFT_82658</name>
</gene>
<protein>
    <recommendedName>
        <fullName evidence="6">Ribosomal protein L9 domain-containing protein</fullName>
    </recommendedName>
</protein>
<evidence type="ECO:0000256" key="3">
    <source>
        <dbReference type="ARBA" id="ARBA00023274"/>
    </source>
</evidence>
<dbReference type="InterPro" id="IPR036935">
    <property type="entry name" value="Ribosomal_bL9_N_sf"/>
</dbReference>
<evidence type="ECO:0000313" key="7">
    <source>
        <dbReference type="EMBL" id="ODV58492.1"/>
    </source>
</evidence>
<dbReference type="InterPro" id="IPR020070">
    <property type="entry name" value="Ribosomal_bL9_N"/>
</dbReference>
<evidence type="ECO:0000313" key="8">
    <source>
        <dbReference type="Proteomes" id="UP000095038"/>
    </source>
</evidence>
<dbReference type="RefSeq" id="XP_020044799.1">
    <property type="nucleotide sequence ID" value="XM_020194757.1"/>
</dbReference>
<evidence type="ECO:0000256" key="5">
    <source>
        <dbReference type="SAM" id="MobiDB-lite"/>
    </source>
</evidence>
<evidence type="ECO:0000259" key="6">
    <source>
        <dbReference type="Pfam" id="PF01281"/>
    </source>
</evidence>
<dbReference type="Gene3D" id="3.40.5.10">
    <property type="entry name" value="Ribosomal protein L9, N-terminal domain"/>
    <property type="match status" value="1"/>
</dbReference>
<dbReference type="AlphaFoldDB" id="A0A1D2VA08"/>
<dbReference type="GeneID" id="30968393"/>
<dbReference type="OrthoDB" id="5555409at2759"/>
<keyword evidence="3" id="KW-0687">Ribonucleoprotein</keyword>
<feature type="domain" description="Ribosomal protein L9" evidence="6">
    <location>
        <begin position="34"/>
        <end position="74"/>
    </location>
</feature>
<feature type="region of interest" description="Disordered" evidence="5">
    <location>
        <begin position="148"/>
        <end position="187"/>
    </location>
</feature>
<evidence type="ECO:0000256" key="1">
    <source>
        <dbReference type="ARBA" id="ARBA00010605"/>
    </source>
</evidence>
<dbReference type="InterPro" id="IPR009027">
    <property type="entry name" value="Ribosomal_bL9/RNase_H1_N"/>
</dbReference>
<feature type="compositionally biased region" description="Polar residues" evidence="5">
    <location>
        <begin position="156"/>
        <end position="170"/>
    </location>
</feature>
<evidence type="ECO:0000256" key="4">
    <source>
        <dbReference type="SAM" id="Coils"/>
    </source>
</evidence>
<dbReference type="EMBL" id="KV454491">
    <property type="protein sequence ID" value="ODV58492.1"/>
    <property type="molecule type" value="Genomic_DNA"/>
</dbReference>
<dbReference type="STRING" id="1344418.A0A1D2VA08"/>
<sequence length="299" mass="34023">MNLGVRNSVNTLVSSPVSRVFVRWSAITRRVKIPVQLLKNFEGIGVAGEIVEVKHSIMRNRLHRYNGAIYLTNGRKPIIPVVDNPKIKLMEKLKIKEQERLKNEQLRKQQLAQEQLKLKKIEIEQKKVAAQKLLTGIMFSKSESKKKTSIEAAVSPETSETSDSKTSPDSAKQPKESEDSNQDHVSIKISRLRTLPPSLLFLTKARESGYLEKNITKPELVKRLYNMTDVKLDEKNILIYYGEKIADRADKLDEFDFVGLYTISINLSGSNTRRQVLIKARNLSAINKLVRPTTNADKK</sequence>
<keyword evidence="8" id="KW-1185">Reference proteome</keyword>
<organism evidence="7 8">
    <name type="scientific">Ascoidea rubescens DSM 1968</name>
    <dbReference type="NCBI Taxonomy" id="1344418"/>
    <lineage>
        <taxon>Eukaryota</taxon>
        <taxon>Fungi</taxon>
        <taxon>Dikarya</taxon>
        <taxon>Ascomycota</taxon>
        <taxon>Saccharomycotina</taxon>
        <taxon>Saccharomycetes</taxon>
        <taxon>Ascoideaceae</taxon>
        <taxon>Ascoidea</taxon>
    </lineage>
</organism>
<accession>A0A1D2VA08</accession>
<dbReference type="InParanoid" id="A0A1D2VA08"/>
<name>A0A1D2VA08_9ASCO</name>
<feature type="coiled-coil region" evidence="4">
    <location>
        <begin position="89"/>
        <end position="131"/>
    </location>
</feature>
<dbReference type="Pfam" id="PF01281">
    <property type="entry name" value="Ribosomal_L9_N"/>
    <property type="match status" value="1"/>
</dbReference>
<dbReference type="GO" id="GO:0005840">
    <property type="term" value="C:ribosome"/>
    <property type="evidence" value="ECO:0007669"/>
    <property type="project" value="UniProtKB-KW"/>
</dbReference>
<dbReference type="Proteomes" id="UP000095038">
    <property type="component" value="Unassembled WGS sequence"/>
</dbReference>
<reference evidence="8" key="1">
    <citation type="submission" date="2016-05" db="EMBL/GenBank/DDBJ databases">
        <title>Comparative genomics of biotechnologically important yeasts.</title>
        <authorList>
            <consortium name="DOE Joint Genome Institute"/>
            <person name="Riley R."/>
            <person name="Haridas S."/>
            <person name="Wolfe K.H."/>
            <person name="Lopes M.R."/>
            <person name="Hittinger C.T."/>
            <person name="Goker M."/>
            <person name="Salamov A."/>
            <person name="Wisecaver J."/>
            <person name="Long T.M."/>
            <person name="Aerts A.L."/>
            <person name="Barry K."/>
            <person name="Choi C."/>
            <person name="Clum A."/>
            <person name="Coughlan A.Y."/>
            <person name="Deshpande S."/>
            <person name="Douglass A.P."/>
            <person name="Hanson S.J."/>
            <person name="Klenk H.-P."/>
            <person name="Labutti K."/>
            <person name="Lapidus A."/>
            <person name="Lindquist E."/>
            <person name="Lipzen A."/>
            <person name="Meier-Kolthoff J.P."/>
            <person name="Ohm R.A."/>
            <person name="Otillar R.P."/>
            <person name="Pangilinan J."/>
            <person name="Peng Y."/>
            <person name="Rokas A."/>
            <person name="Rosa C.A."/>
            <person name="Scheuner C."/>
            <person name="Sibirny A.A."/>
            <person name="Slot J.C."/>
            <person name="Stielow J.B."/>
            <person name="Sun H."/>
            <person name="Kurtzman C.P."/>
            <person name="Blackwell M."/>
            <person name="Grigoriev I.V."/>
            <person name="Jeffries T.W."/>
        </authorList>
    </citation>
    <scope>NUCLEOTIDE SEQUENCE [LARGE SCALE GENOMIC DNA]</scope>
    <source>
        <strain evidence="8">DSM 1968</strain>
    </source>
</reference>
<feature type="compositionally biased region" description="Basic and acidic residues" evidence="5">
    <location>
        <begin position="172"/>
        <end position="186"/>
    </location>
</feature>
<evidence type="ECO:0000256" key="2">
    <source>
        <dbReference type="ARBA" id="ARBA00022980"/>
    </source>
</evidence>
<proteinExistence type="inferred from homology"/>